<accession>A0A852U0R8</accession>
<dbReference type="RefSeq" id="WP_179645916.1">
    <property type="nucleotide sequence ID" value="NZ_BAAAYY010000030.1"/>
</dbReference>
<sequence>MFRSFLISEFPGAEIRELSGSNNLVYLVRSAKETIIAKHVTDTDIPLSYLAEANARLAELIPVQKILQVYEKDRGDPFDAVFAEYVEGHDLAAALAGDAVAPPADDLVSHLCRFVLACRSLPRMHDGFGMYKRGAPTKETHREFVEYYGNRYWSRARPFYDGTRIATAVDEWLASGFASAASRCPAPFSVVPIDANLKNFVVAPDGRIVVLNVPIAAVSTPAHAVAAISAHLRNRKVRHQFLDAAAEGICTEDLEMVPHFELWQLLGILSFYAVREPDRQREWQNWGSPVPLDEDFRSLVETRVISG</sequence>
<dbReference type="SUPFAM" id="SSF56112">
    <property type="entry name" value="Protein kinase-like (PK-like)"/>
    <property type="match status" value="1"/>
</dbReference>
<protein>
    <recommendedName>
        <fullName evidence="3">Aminoglycoside phosphotransferase domain-containing protein</fullName>
    </recommendedName>
</protein>
<name>A0A852U0R8_9ACTN</name>
<dbReference type="InterPro" id="IPR011009">
    <property type="entry name" value="Kinase-like_dom_sf"/>
</dbReference>
<reference evidence="1 2" key="1">
    <citation type="submission" date="2020-07" db="EMBL/GenBank/DDBJ databases">
        <title>Sequencing the genomes of 1000 actinobacteria strains.</title>
        <authorList>
            <person name="Klenk H.-P."/>
        </authorList>
    </citation>
    <scope>NUCLEOTIDE SEQUENCE [LARGE SCALE GENOMIC DNA]</scope>
    <source>
        <strain evidence="1 2">CXB654</strain>
    </source>
</reference>
<comment type="caution">
    <text evidence="1">The sequence shown here is derived from an EMBL/GenBank/DDBJ whole genome shotgun (WGS) entry which is preliminary data.</text>
</comment>
<organism evidence="1 2">
    <name type="scientific">Spinactinospora alkalitolerans</name>
    <dbReference type="NCBI Taxonomy" id="687207"/>
    <lineage>
        <taxon>Bacteria</taxon>
        <taxon>Bacillati</taxon>
        <taxon>Actinomycetota</taxon>
        <taxon>Actinomycetes</taxon>
        <taxon>Streptosporangiales</taxon>
        <taxon>Nocardiopsidaceae</taxon>
        <taxon>Spinactinospora</taxon>
    </lineage>
</organism>
<evidence type="ECO:0000313" key="1">
    <source>
        <dbReference type="EMBL" id="NYE50436.1"/>
    </source>
</evidence>
<keyword evidence="2" id="KW-1185">Reference proteome</keyword>
<dbReference type="Proteomes" id="UP000589036">
    <property type="component" value="Unassembled WGS sequence"/>
</dbReference>
<dbReference type="AlphaFoldDB" id="A0A852U0R8"/>
<gene>
    <name evidence="1" type="ORF">HDA32_005556</name>
</gene>
<evidence type="ECO:0008006" key="3">
    <source>
        <dbReference type="Google" id="ProtNLM"/>
    </source>
</evidence>
<evidence type="ECO:0000313" key="2">
    <source>
        <dbReference type="Proteomes" id="UP000589036"/>
    </source>
</evidence>
<proteinExistence type="predicted"/>
<dbReference type="EMBL" id="JACCCC010000001">
    <property type="protein sequence ID" value="NYE50436.1"/>
    <property type="molecule type" value="Genomic_DNA"/>
</dbReference>